<organism evidence="2 3">
    <name type="scientific">Steinernema hermaphroditum</name>
    <dbReference type="NCBI Taxonomy" id="289476"/>
    <lineage>
        <taxon>Eukaryota</taxon>
        <taxon>Metazoa</taxon>
        <taxon>Ecdysozoa</taxon>
        <taxon>Nematoda</taxon>
        <taxon>Chromadorea</taxon>
        <taxon>Rhabditida</taxon>
        <taxon>Tylenchina</taxon>
        <taxon>Panagrolaimomorpha</taxon>
        <taxon>Strongyloidoidea</taxon>
        <taxon>Steinernematidae</taxon>
        <taxon>Steinernema</taxon>
    </lineage>
</organism>
<keyword evidence="3" id="KW-1185">Reference proteome</keyword>
<dbReference type="AlphaFoldDB" id="A0AA39I458"/>
<name>A0AA39I458_9BILA</name>
<feature type="region of interest" description="Disordered" evidence="1">
    <location>
        <begin position="33"/>
        <end position="82"/>
    </location>
</feature>
<gene>
    <name evidence="2" type="ORF">QR680_012689</name>
</gene>
<evidence type="ECO:0000313" key="2">
    <source>
        <dbReference type="EMBL" id="KAK0416790.1"/>
    </source>
</evidence>
<dbReference type="EMBL" id="JAUCMV010000002">
    <property type="protein sequence ID" value="KAK0416790.1"/>
    <property type="molecule type" value="Genomic_DNA"/>
</dbReference>
<comment type="caution">
    <text evidence="2">The sequence shown here is derived from an EMBL/GenBank/DDBJ whole genome shotgun (WGS) entry which is preliminary data.</text>
</comment>
<evidence type="ECO:0000256" key="1">
    <source>
        <dbReference type="SAM" id="MobiDB-lite"/>
    </source>
</evidence>
<proteinExistence type="predicted"/>
<evidence type="ECO:0000313" key="3">
    <source>
        <dbReference type="Proteomes" id="UP001175271"/>
    </source>
</evidence>
<accession>A0AA39I458</accession>
<feature type="compositionally biased region" description="Polar residues" evidence="1">
    <location>
        <begin position="38"/>
        <end position="51"/>
    </location>
</feature>
<dbReference type="Proteomes" id="UP001175271">
    <property type="component" value="Unassembled WGS sequence"/>
</dbReference>
<reference evidence="2" key="1">
    <citation type="submission" date="2023-06" db="EMBL/GenBank/DDBJ databases">
        <title>Genomic analysis of the entomopathogenic nematode Steinernema hermaphroditum.</title>
        <authorList>
            <person name="Schwarz E.M."/>
            <person name="Heppert J.K."/>
            <person name="Baniya A."/>
            <person name="Schwartz H.T."/>
            <person name="Tan C.-H."/>
            <person name="Antoshechkin I."/>
            <person name="Sternberg P.W."/>
            <person name="Goodrich-Blair H."/>
            <person name="Dillman A.R."/>
        </authorList>
    </citation>
    <scope>NUCLEOTIDE SEQUENCE</scope>
    <source>
        <strain evidence="2">PS9179</strain>
        <tissue evidence="2">Whole animal</tissue>
    </source>
</reference>
<protein>
    <submittedName>
        <fullName evidence="2">Uncharacterized protein</fullName>
    </submittedName>
</protein>
<sequence>MSESDSLGTSSVSSAEDPFSQFLASVARFRPAEKMSESDSLGTSSASSEDPFSQFLAASGPRPIPQQRQRCRPFGLDASDLL</sequence>